<evidence type="ECO:0000313" key="2">
    <source>
        <dbReference type="Proteomes" id="UP000580250"/>
    </source>
</evidence>
<sequence length="189" mass="22460">MFFFVFSQVFHSNNQIGHDDMQLEFEFVENEDRENGDDCGQFEHGFGKDKIVMKADWVDVGHKLYGMISHELCHRSEHFPNKLSLGSLILYLFLNCFEKIHFINRAAKRIDGIDDADADHKGRYCFWRDSVKKKFDESLLLQLICPSLKLIPNYHFSYFKIIFCLFYYNGNLFNLDFILIKLLFLIKFI</sequence>
<evidence type="ECO:0000313" key="1">
    <source>
        <dbReference type="EMBL" id="CAD2177638.1"/>
    </source>
</evidence>
<name>A0A6V7VTA5_MELEN</name>
<protein>
    <submittedName>
        <fullName evidence="1">Uncharacterized protein</fullName>
    </submittedName>
</protein>
<reference evidence="1 2" key="1">
    <citation type="submission" date="2020-08" db="EMBL/GenBank/DDBJ databases">
        <authorList>
            <person name="Koutsovoulos G."/>
            <person name="Danchin GJ E."/>
        </authorList>
    </citation>
    <scope>NUCLEOTIDE SEQUENCE [LARGE SCALE GENOMIC DNA]</scope>
</reference>
<accession>A0A6V7VTA5</accession>
<dbReference type="Proteomes" id="UP000580250">
    <property type="component" value="Unassembled WGS sequence"/>
</dbReference>
<comment type="caution">
    <text evidence="1">The sequence shown here is derived from an EMBL/GenBank/DDBJ whole genome shotgun (WGS) entry which is preliminary data.</text>
</comment>
<proteinExistence type="predicted"/>
<gene>
    <name evidence="1" type="ORF">MENT_LOCUS29526</name>
</gene>
<dbReference type="AlphaFoldDB" id="A0A6V7VTA5"/>
<dbReference type="EMBL" id="CAJEWN010000301">
    <property type="protein sequence ID" value="CAD2177638.1"/>
    <property type="molecule type" value="Genomic_DNA"/>
</dbReference>
<organism evidence="1 2">
    <name type="scientific">Meloidogyne enterolobii</name>
    <name type="common">Root-knot nematode worm</name>
    <name type="synonym">Meloidogyne mayaguensis</name>
    <dbReference type="NCBI Taxonomy" id="390850"/>
    <lineage>
        <taxon>Eukaryota</taxon>
        <taxon>Metazoa</taxon>
        <taxon>Ecdysozoa</taxon>
        <taxon>Nematoda</taxon>
        <taxon>Chromadorea</taxon>
        <taxon>Rhabditida</taxon>
        <taxon>Tylenchina</taxon>
        <taxon>Tylenchomorpha</taxon>
        <taxon>Tylenchoidea</taxon>
        <taxon>Meloidogynidae</taxon>
        <taxon>Meloidogyninae</taxon>
        <taxon>Meloidogyne</taxon>
    </lineage>
</organism>